<evidence type="ECO:0000256" key="1">
    <source>
        <dbReference type="SAM" id="MobiDB-lite"/>
    </source>
</evidence>
<feature type="compositionally biased region" description="Polar residues" evidence="1">
    <location>
        <begin position="8"/>
        <end position="24"/>
    </location>
</feature>
<feature type="compositionally biased region" description="Gly residues" evidence="1">
    <location>
        <begin position="348"/>
        <end position="357"/>
    </location>
</feature>
<proteinExistence type="predicted"/>
<feature type="compositionally biased region" description="Low complexity" evidence="1">
    <location>
        <begin position="517"/>
        <end position="529"/>
    </location>
</feature>
<reference evidence="2 3" key="1">
    <citation type="journal article" date="2023" name="IScience">
        <title>Expanded male sex-determining region conserved during the evolution of homothallism in the green alga Volvox.</title>
        <authorList>
            <person name="Yamamoto K."/>
            <person name="Matsuzaki R."/>
            <person name="Mahakham W."/>
            <person name="Heman W."/>
            <person name="Sekimoto H."/>
            <person name="Kawachi M."/>
            <person name="Minakuchi Y."/>
            <person name="Toyoda A."/>
            <person name="Nozaki H."/>
        </authorList>
    </citation>
    <scope>NUCLEOTIDE SEQUENCE [LARGE SCALE GENOMIC DNA]</scope>
    <source>
        <strain evidence="2 3">NIES-4468</strain>
    </source>
</reference>
<comment type="caution">
    <text evidence="2">The sequence shown here is derived from an EMBL/GenBank/DDBJ whole genome shotgun (WGS) entry which is preliminary data.</text>
</comment>
<sequence>MELDAPVDSQQLDGIAPSPTSQPANGKDGGKDPERFYCPYPGCNRSFAELWRLKVHFRAPPDIRGSGKERGHGTELTHCPKCGKTLKPGKHHVGCSGSKTSARQTNKRSRVAGEAEPPDEAHTSSHPSKQIKGELELESFAASWPDYARSHTLHPLTLQPPLKQEQQDWPTTIQPGILYGPNGTATACWLSGQVNGFVPQLPAQGFVQPQFPPELQFTGSSHGYPQQASFPSLPGYTQTGPGLAGAGLTEPGQVLTLPAPNGNMQQLPGIPAMPAAAGLPTVGPVLFHQLPHETQLVQPVHVDQHGHQAAVSLGQGVPALSLQQQQQPSEGSGEGQQLPVRSGAPIAGQGGDSGSDGAGPAAAAAQSGRDLSAPAFQPPPPIAKMTNSNDSLGSAFGDVEDFTRDFGRIPSPPPLPADFHSASTGGNGILFNFAQFSQKLPRSQSQTRLDKNLSAVGLGIDNGLDSDLLYDHSDDGDLMQLLFGVPDELPTMATIHLHKWSNEDDDLESGDDGVPNASGAGPGAESSGGVPLAPGAPPQALDRSSSLTTPPTTVQQPEASHALQSGENARQQRQQPGQPESNHAKSELLIDIAEANSHESDPGPYLVHGGGKAALVQLVNGIHGQSHAAEEHHRDHLLDAETFRLLQSCD</sequence>
<organism evidence="2 3">
    <name type="scientific">Volvox africanus</name>
    <dbReference type="NCBI Taxonomy" id="51714"/>
    <lineage>
        <taxon>Eukaryota</taxon>
        <taxon>Viridiplantae</taxon>
        <taxon>Chlorophyta</taxon>
        <taxon>core chlorophytes</taxon>
        <taxon>Chlorophyceae</taxon>
        <taxon>CS clade</taxon>
        <taxon>Chlamydomonadales</taxon>
        <taxon>Volvocaceae</taxon>
        <taxon>Volvox</taxon>
    </lineage>
</organism>
<protein>
    <recommendedName>
        <fullName evidence="4">C2H2-type domain-containing protein</fullName>
    </recommendedName>
</protein>
<feature type="region of interest" description="Disordered" evidence="1">
    <location>
        <begin position="1"/>
        <end position="35"/>
    </location>
</feature>
<evidence type="ECO:0008006" key="4">
    <source>
        <dbReference type="Google" id="ProtNLM"/>
    </source>
</evidence>
<keyword evidence="3" id="KW-1185">Reference proteome</keyword>
<name>A0ABQ5SED4_9CHLO</name>
<gene>
    <name evidence="2" type="ORF">VaNZ11_012096</name>
</gene>
<dbReference type="EMBL" id="BSDZ01000079">
    <property type="protein sequence ID" value="GLI67808.1"/>
    <property type="molecule type" value="Genomic_DNA"/>
</dbReference>
<feature type="compositionally biased region" description="Low complexity" evidence="1">
    <location>
        <begin position="358"/>
        <end position="368"/>
    </location>
</feature>
<dbReference type="Gene3D" id="3.30.160.60">
    <property type="entry name" value="Classic Zinc Finger"/>
    <property type="match status" value="1"/>
</dbReference>
<feature type="compositionally biased region" description="Polar residues" evidence="1">
    <location>
        <begin position="542"/>
        <end position="581"/>
    </location>
</feature>
<feature type="region of interest" description="Disordered" evidence="1">
    <location>
        <begin position="88"/>
        <end position="131"/>
    </location>
</feature>
<dbReference type="Proteomes" id="UP001165090">
    <property type="component" value="Unassembled WGS sequence"/>
</dbReference>
<accession>A0ABQ5SED4</accession>
<evidence type="ECO:0000313" key="2">
    <source>
        <dbReference type="EMBL" id="GLI67808.1"/>
    </source>
</evidence>
<evidence type="ECO:0000313" key="3">
    <source>
        <dbReference type="Proteomes" id="UP001165090"/>
    </source>
</evidence>
<feature type="region of interest" description="Disordered" evidence="1">
    <location>
        <begin position="321"/>
        <end position="397"/>
    </location>
</feature>
<feature type="region of interest" description="Disordered" evidence="1">
    <location>
        <begin position="503"/>
        <end position="583"/>
    </location>
</feature>
<feature type="compositionally biased region" description="Low complexity" evidence="1">
    <location>
        <begin position="321"/>
        <end position="338"/>
    </location>
</feature>